<evidence type="ECO:0000313" key="8">
    <source>
        <dbReference type="Proteomes" id="UP001519325"/>
    </source>
</evidence>
<name>A0ABS4QER0_9NOCA</name>
<dbReference type="Pfam" id="PF00400">
    <property type="entry name" value="WD40"/>
    <property type="match status" value="3"/>
</dbReference>
<feature type="domain" description="Novel STAND NTPase 1" evidence="6">
    <location>
        <begin position="36"/>
        <end position="409"/>
    </location>
</feature>
<feature type="repeat" description="WD" evidence="3">
    <location>
        <begin position="1080"/>
        <end position="1121"/>
    </location>
</feature>
<dbReference type="PROSITE" id="PS00678">
    <property type="entry name" value="WD_REPEATS_1"/>
    <property type="match status" value="1"/>
</dbReference>
<dbReference type="InterPro" id="IPR001680">
    <property type="entry name" value="WD40_rpt"/>
</dbReference>
<dbReference type="InterPro" id="IPR019775">
    <property type="entry name" value="WD40_repeat_CS"/>
</dbReference>
<keyword evidence="1 3" id="KW-0853">WD repeat</keyword>
<dbReference type="PROSITE" id="PS50082">
    <property type="entry name" value="WD_REPEATS_2"/>
    <property type="match status" value="4"/>
</dbReference>
<evidence type="ECO:0000256" key="1">
    <source>
        <dbReference type="ARBA" id="ARBA00022574"/>
    </source>
</evidence>
<keyword evidence="4" id="KW-0472">Membrane</keyword>
<feature type="repeat" description="WD" evidence="3">
    <location>
        <begin position="1125"/>
        <end position="1156"/>
    </location>
</feature>
<dbReference type="PROSITE" id="PS50294">
    <property type="entry name" value="WD_REPEATS_REGION"/>
    <property type="match status" value="3"/>
</dbReference>
<dbReference type="Gene3D" id="2.130.10.10">
    <property type="entry name" value="YVTN repeat-like/Quinoprotein amine dehydrogenase"/>
    <property type="match status" value="4"/>
</dbReference>
<dbReference type="InterPro" id="IPR027417">
    <property type="entry name" value="P-loop_NTPase"/>
</dbReference>
<dbReference type="SUPFAM" id="SSF52540">
    <property type="entry name" value="P-loop containing nucleoside triphosphate hydrolases"/>
    <property type="match status" value="1"/>
</dbReference>
<evidence type="ECO:0000259" key="6">
    <source>
        <dbReference type="Pfam" id="PF20703"/>
    </source>
</evidence>
<sequence length="1197" mass="128233">MRLLLIALGVSDEEQLRWWREALERVRDTVPFPAPPFPGMVPFKEDQAETFCGRRELLDKLSNAVDKEFAGTGFATRVVIVFGVSGAGKSSLLRAGLHVKRPHASLITPENQPLVRLETAIRDLESAPEGEQLLIIDQCEELWTQQRGDQDEEGRQRREDFLRALSKWLRGGDRVAVIGLPAAYLGNAIADPLFPGGERSRQIHVAPMTRPELNEAIRGPLEHTPGIGIEDALVETLLDQLDADAEKSEQGALPQLALALRQTWEAMERRNGSRALTVEDYLSTGRIQGAIAHEADAIYQDLTASQQLAAHRIMLCAVVVTPDSQTRDRIQTEKLKWDDIDDNDVEVVVERYLDARLLTADSSGYQISHEALLRAWPLLRGWIDVDRESLRRAHRLREEADNWNTHDRGDSYLLSRGRTEENEAWRAARPSVEIGSTERQYLAASRHHFTKKTRRRKIRVSALIFLLVVALVAAAVAYIKAIEATDARDEGLSRQAALQWELQNDRDTALAQAIALAGYRVAATRESRSALLDSTAVPVPRRSPTIGGPISTALSDDGALLAVCNSDGHVRLFRADTPGHPPIADFPVPAGNLYTVAFRPGTRELAVGGRNGAQVWDVSNPSDPRQSLVLPGVEGKKVENLAWSPEGTELAAAAAAAGTFRWAVTPDGKTATIAATLAPAEKQVAITVAYSTDGALLATSGADNTVELWDRRSNRATPLSQVPLNSSKALDLAFDPSSTKLAVGTYGNEALIADVSEPARPVITQRASGFESLVNAVAFGPGGTTLAAGSGDNTIRIFDTSTPGDRPAVHVLPGRAIVTSLQFRGTDLVSAAQDGFIRTWPLPGPVSASPGARIRTLTGNSDGTIVVAGLLGDPGDPAGLRQYNVTAEGLITERGAALTFDGSDRPSGASTISPDGRLAAAGTTSGSVYLWDISEPAASLPPTVLPAVTSTGPAAMVFTPDSRYLFVGSTGESKQISVIDRSNPAKPAVVKTFQAGNLIQLLSVSADGRYLVAGTAGGIQLWKIADRPHDPEHLATHPGFGANTAAVRFAGNDLLAAGNEVGAVQLYRVDDTGIHDLVSLDGPTGQIQALATDPDSARLAAGTADGQIWVWDITNPAAPKSISALSAHGDSVNDIVYGPRGHHLTAAGDAEVLQVWLADADADAVAEDLCRFPAAQLTREEWNRYLPGTAYRPPCHQ</sequence>
<keyword evidence="4" id="KW-0812">Transmembrane</keyword>
<feature type="repeat" description="WD" evidence="3">
    <location>
        <begin position="767"/>
        <end position="802"/>
    </location>
</feature>
<dbReference type="PANTHER" id="PTHR19848:SF8">
    <property type="entry name" value="F-BOX AND WD REPEAT DOMAIN CONTAINING 7"/>
    <property type="match status" value="1"/>
</dbReference>
<keyword evidence="8" id="KW-1185">Reference proteome</keyword>
<dbReference type="RefSeq" id="WP_209889975.1">
    <property type="nucleotide sequence ID" value="NZ_JAGGMR010000001.1"/>
</dbReference>
<dbReference type="Pfam" id="PF12894">
    <property type="entry name" value="ANAPC4_WD40"/>
    <property type="match status" value="1"/>
</dbReference>
<organism evidence="7 8">
    <name type="scientific">Nocardia goodfellowii</name>
    <dbReference type="NCBI Taxonomy" id="882446"/>
    <lineage>
        <taxon>Bacteria</taxon>
        <taxon>Bacillati</taxon>
        <taxon>Actinomycetota</taxon>
        <taxon>Actinomycetes</taxon>
        <taxon>Mycobacteriales</taxon>
        <taxon>Nocardiaceae</taxon>
        <taxon>Nocardia</taxon>
    </lineage>
</organism>
<feature type="transmembrane region" description="Helical" evidence="4">
    <location>
        <begin position="460"/>
        <end position="479"/>
    </location>
</feature>
<dbReference type="Pfam" id="PF20703">
    <property type="entry name" value="nSTAND1"/>
    <property type="match status" value="1"/>
</dbReference>
<evidence type="ECO:0000256" key="2">
    <source>
        <dbReference type="ARBA" id="ARBA00022737"/>
    </source>
</evidence>
<dbReference type="EMBL" id="JAGGMR010000001">
    <property type="protein sequence ID" value="MBP2190189.1"/>
    <property type="molecule type" value="Genomic_DNA"/>
</dbReference>
<dbReference type="SMART" id="SM00320">
    <property type="entry name" value="WD40"/>
    <property type="match status" value="13"/>
</dbReference>
<protein>
    <submittedName>
        <fullName evidence="7">WD40 repeat protein</fullName>
    </submittedName>
</protein>
<evidence type="ECO:0000259" key="5">
    <source>
        <dbReference type="Pfam" id="PF12894"/>
    </source>
</evidence>
<evidence type="ECO:0000313" key="7">
    <source>
        <dbReference type="EMBL" id="MBP2190189.1"/>
    </source>
</evidence>
<dbReference type="SUPFAM" id="SSF101908">
    <property type="entry name" value="Putative isomerase YbhE"/>
    <property type="match status" value="1"/>
</dbReference>
<keyword evidence="4" id="KW-1133">Transmembrane helix</keyword>
<dbReference type="SUPFAM" id="SSF50978">
    <property type="entry name" value="WD40 repeat-like"/>
    <property type="match status" value="1"/>
</dbReference>
<feature type="repeat" description="WD" evidence="3">
    <location>
        <begin position="678"/>
        <end position="719"/>
    </location>
</feature>
<dbReference type="PANTHER" id="PTHR19848">
    <property type="entry name" value="WD40 REPEAT PROTEIN"/>
    <property type="match status" value="1"/>
</dbReference>
<reference evidence="7 8" key="1">
    <citation type="submission" date="2021-03" db="EMBL/GenBank/DDBJ databases">
        <title>Sequencing the genomes of 1000 actinobacteria strains.</title>
        <authorList>
            <person name="Klenk H.-P."/>
        </authorList>
    </citation>
    <scope>NUCLEOTIDE SEQUENCE [LARGE SCALE GENOMIC DNA]</scope>
    <source>
        <strain evidence="7 8">DSM 45516</strain>
    </source>
</reference>
<dbReference type="InterPro" id="IPR024977">
    <property type="entry name" value="Apc4-like_WD40_dom"/>
</dbReference>
<keyword evidence="2" id="KW-0677">Repeat</keyword>
<dbReference type="InterPro" id="IPR036322">
    <property type="entry name" value="WD40_repeat_dom_sf"/>
</dbReference>
<comment type="caution">
    <text evidence="7">The sequence shown here is derived from an EMBL/GenBank/DDBJ whole genome shotgun (WGS) entry which is preliminary data.</text>
</comment>
<dbReference type="InterPro" id="IPR049052">
    <property type="entry name" value="nSTAND1"/>
</dbReference>
<gene>
    <name evidence="7" type="ORF">BJ987_003090</name>
</gene>
<dbReference type="Proteomes" id="UP001519325">
    <property type="component" value="Unassembled WGS sequence"/>
</dbReference>
<dbReference type="InterPro" id="IPR015943">
    <property type="entry name" value="WD40/YVTN_repeat-like_dom_sf"/>
</dbReference>
<proteinExistence type="predicted"/>
<feature type="domain" description="Anaphase-promoting complex subunit 4-like WD40" evidence="5">
    <location>
        <begin position="1052"/>
        <end position="1124"/>
    </location>
</feature>
<evidence type="ECO:0000256" key="3">
    <source>
        <dbReference type="PROSITE-ProRule" id="PRU00221"/>
    </source>
</evidence>
<evidence type="ECO:0000256" key="4">
    <source>
        <dbReference type="SAM" id="Phobius"/>
    </source>
</evidence>
<accession>A0ABS4QER0</accession>